<accession>A0AAE3GH81</accession>
<proteinExistence type="predicted"/>
<name>A0AAE3GH81_9PSEU</name>
<dbReference type="RefSeq" id="WP_253774047.1">
    <property type="nucleotide sequence ID" value="NZ_JAMTCK010000009.1"/>
</dbReference>
<protein>
    <submittedName>
        <fullName evidence="1">ATP-grasp target RiPP</fullName>
    </submittedName>
</protein>
<dbReference type="InterPro" id="IPR026496">
    <property type="entry name" value="GRASP_targ"/>
</dbReference>
<comment type="caution">
    <text evidence="1">The sequence shown here is derived from an EMBL/GenBank/DDBJ whole genome shotgun (WGS) entry which is preliminary data.</text>
</comment>
<keyword evidence="2" id="KW-1185">Reference proteome</keyword>
<gene>
    <name evidence="1" type="ORF">LX83_004183</name>
</gene>
<evidence type="ECO:0000313" key="1">
    <source>
        <dbReference type="EMBL" id="MCP2167310.1"/>
    </source>
</evidence>
<organism evidence="1 2">
    <name type="scientific">Goodfellowiella coeruleoviolacea</name>
    <dbReference type="NCBI Taxonomy" id="334858"/>
    <lineage>
        <taxon>Bacteria</taxon>
        <taxon>Bacillati</taxon>
        <taxon>Actinomycetota</taxon>
        <taxon>Actinomycetes</taxon>
        <taxon>Pseudonocardiales</taxon>
        <taxon>Pseudonocardiaceae</taxon>
        <taxon>Goodfellowiella</taxon>
    </lineage>
</organism>
<dbReference type="Proteomes" id="UP001206128">
    <property type="component" value="Unassembled WGS sequence"/>
</dbReference>
<dbReference type="NCBIfam" id="TIGR04186">
    <property type="entry name" value="GRASP_targ"/>
    <property type="match status" value="1"/>
</dbReference>
<evidence type="ECO:0000313" key="2">
    <source>
        <dbReference type="Proteomes" id="UP001206128"/>
    </source>
</evidence>
<reference evidence="1" key="1">
    <citation type="submission" date="2022-06" db="EMBL/GenBank/DDBJ databases">
        <title>Genomic Encyclopedia of Archaeal and Bacterial Type Strains, Phase II (KMG-II): from individual species to whole genera.</title>
        <authorList>
            <person name="Goeker M."/>
        </authorList>
    </citation>
    <scope>NUCLEOTIDE SEQUENCE</scope>
    <source>
        <strain evidence="1">DSM 43935</strain>
    </source>
</reference>
<dbReference type="AlphaFoldDB" id="A0AAE3GH81"/>
<dbReference type="EMBL" id="JAMTCK010000009">
    <property type="protein sequence ID" value="MCP2167310.1"/>
    <property type="molecule type" value="Genomic_DNA"/>
</dbReference>
<sequence length="100" mass="10796">MSIVEPEPLAPRLLPSAPAHFTSIADEATANRPFGLTNLVPTTIQQVATADTHYDPQQQLTVGTDGQPYVARDMAGTTLVTTLDTKSDMQHWTDTESDAD</sequence>